<keyword evidence="3" id="KW-1185">Reference proteome</keyword>
<dbReference type="GO" id="GO:0044781">
    <property type="term" value="P:bacterial-type flagellum organization"/>
    <property type="evidence" value="ECO:0007669"/>
    <property type="project" value="InterPro"/>
</dbReference>
<evidence type="ECO:0000256" key="1">
    <source>
        <dbReference type="SAM" id="MobiDB-lite"/>
    </source>
</evidence>
<organism evidence="2 3">
    <name type="scientific">Roseospira navarrensis</name>
    <dbReference type="NCBI Taxonomy" id="140058"/>
    <lineage>
        <taxon>Bacteria</taxon>
        <taxon>Pseudomonadati</taxon>
        <taxon>Pseudomonadota</taxon>
        <taxon>Alphaproteobacteria</taxon>
        <taxon>Rhodospirillales</taxon>
        <taxon>Rhodospirillaceae</taxon>
        <taxon>Roseospira</taxon>
    </lineage>
</organism>
<dbReference type="InterPro" id="IPR019704">
    <property type="entry name" value="Flagellar_assmbl_FliX_class2"/>
</dbReference>
<protein>
    <submittedName>
        <fullName evidence="2">Flagellar assembly protein FliX</fullName>
    </submittedName>
</protein>
<dbReference type="AlphaFoldDB" id="A0A7X1ZCR0"/>
<reference evidence="2 3" key="1">
    <citation type="submission" date="2019-10" db="EMBL/GenBank/DDBJ databases">
        <title>Draft whole-genome sequence of the purple nonsulfur photosynthetic bacterium Roseospira navarrensis DSM 15114.</title>
        <authorList>
            <person name="Kyndt J.A."/>
            <person name="Meyer T.E."/>
        </authorList>
    </citation>
    <scope>NUCLEOTIDE SEQUENCE [LARGE SCALE GENOMIC DNA]</scope>
    <source>
        <strain evidence="2 3">DSM 15114</strain>
    </source>
</reference>
<proteinExistence type="predicted"/>
<feature type="compositionally biased region" description="Basic and acidic residues" evidence="1">
    <location>
        <begin position="11"/>
        <end position="20"/>
    </location>
</feature>
<keyword evidence="2" id="KW-0282">Flagellum</keyword>
<dbReference type="OrthoDB" id="8005693at2"/>
<evidence type="ECO:0000313" key="2">
    <source>
        <dbReference type="EMBL" id="MQX34997.1"/>
    </source>
</evidence>
<feature type="region of interest" description="Disordered" evidence="1">
    <location>
        <begin position="1"/>
        <end position="84"/>
    </location>
</feature>
<keyword evidence="2" id="KW-0966">Cell projection</keyword>
<sequence length="158" mass="16758">MKIQGPGRGQAADRGRRTDQKSGPVSGVEFERALNSFLGTGPDATEATGGPSSASGAAPADALSGLLAAQEVGGPDDATTGRQRRDRLVHHGEDMLERLEDLRLGLLLGAIPKDRLMDLARTVRARREQGPDRQLDALLDEIELRAEVELAKLSRAGA</sequence>
<feature type="compositionally biased region" description="Low complexity" evidence="1">
    <location>
        <begin position="44"/>
        <end position="69"/>
    </location>
</feature>
<gene>
    <name evidence="2" type="ORF">GHC57_00540</name>
</gene>
<dbReference type="Proteomes" id="UP000434582">
    <property type="component" value="Unassembled WGS sequence"/>
</dbReference>
<evidence type="ECO:0000313" key="3">
    <source>
        <dbReference type="Proteomes" id="UP000434582"/>
    </source>
</evidence>
<comment type="caution">
    <text evidence="2">The sequence shown here is derived from an EMBL/GenBank/DDBJ whole genome shotgun (WGS) entry which is preliminary data.</text>
</comment>
<dbReference type="EMBL" id="WIVE01000001">
    <property type="protein sequence ID" value="MQX34997.1"/>
    <property type="molecule type" value="Genomic_DNA"/>
</dbReference>
<dbReference type="Pfam" id="PF10768">
    <property type="entry name" value="FliX"/>
    <property type="match status" value="1"/>
</dbReference>
<keyword evidence="2" id="KW-0969">Cilium</keyword>
<accession>A0A7X1ZCR0</accession>
<name>A0A7X1ZCR0_9PROT</name>